<evidence type="ECO:0000313" key="4">
    <source>
        <dbReference type="Proteomes" id="UP000050525"/>
    </source>
</evidence>
<dbReference type="PANTHER" id="PTHR14523:SF1">
    <property type="entry name" value="HOMOLOGOUS RECOMBINATION OB-FOLD PROTEIN"/>
    <property type="match status" value="1"/>
</dbReference>
<proteinExistence type="predicted"/>
<sequence length="363" mass="39099">MNHKQNISSAFHRTAGNSSGCLLKMRTLQTPVVTNHLVQLVTAASKTPKATPRSTLRAKTRCFPGPAGILPRQHGGKNLEEILISTPQTPAHGALAKLQTEEMPNSQQSIEDDFGKGPWIAMKTELGLDERDPSCFLRTYSVVMVLRKAALKQLPKNKVSSMAVLIKSLSRSNVDAGAVFKDPTGEMQGTVHRLLLEERSSELKAGAVLLLKQVGVFSPSHRNHYLNVTPNNLVKIYPLELGEKSPSQLSQEPKDKRGGPVPASSEGQSLPEFQPEPSAAVPGTVPGTRATWSSSMDGGWSMQQLPGGFPSCLESCGAGRRGSTGPAEEEPCGSEVCEMDDLDGLLGELPEDFFSMSTMESNR</sequence>
<dbReference type="STRING" id="8496.A0A151PBZ7"/>
<dbReference type="Pfam" id="PF15072">
    <property type="entry name" value="HROB"/>
    <property type="match status" value="1"/>
</dbReference>
<keyword evidence="4" id="KW-1185">Reference proteome</keyword>
<gene>
    <name evidence="3" type="ORF">Y1Q_0018353</name>
</gene>
<organism evidence="3 4">
    <name type="scientific">Alligator mississippiensis</name>
    <name type="common">American alligator</name>
    <dbReference type="NCBI Taxonomy" id="8496"/>
    <lineage>
        <taxon>Eukaryota</taxon>
        <taxon>Metazoa</taxon>
        <taxon>Chordata</taxon>
        <taxon>Craniata</taxon>
        <taxon>Vertebrata</taxon>
        <taxon>Euteleostomi</taxon>
        <taxon>Archelosauria</taxon>
        <taxon>Archosauria</taxon>
        <taxon>Crocodylia</taxon>
        <taxon>Alligatoridae</taxon>
        <taxon>Alligatorinae</taxon>
        <taxon>Alligator</taxon>
    </lineage>
</organism>
<evidence type="ECO:0000256" key="1">
    <source>
        <dbReference type="SAM" id="MobiDB-lite"/>
    </source>
</evidence>
<feature type="domain" description="Homologous recombination OB-fold protein OB-fold" evidence="2">
    <location>
        <begin position="157"/>
        <end position="238"/>
    </location>
</feature>
<dbReference type="InterPro" id="IPR058570">
    <property type="entry name" value="HROB_OB"/>
</dbReference>
<evidence type="ECO:0000259" key="2">
    <source>
        <dbReference type="Pfam" id="PF15072"/>
    </source>
</evidence>
<dbReference type="EMBL" id="AKHW03000499">
    <property type="protein sequence ID" value="KYO46572.1"/>
    <property type="molecule type" value="Genomic_DNA"/>
</dbReference>
<feature type="compositionally biased region" description="Polar residues" evidence="1">
    <location>
        <begin position="290"/>
        <end position="300"/>
    </location>
</feature>
<dbReference type="eggNOG" id="ENOG502QV5E">
    <property type="taxonomic scope" value="Eukaryota"/>
</dbReference>
<reference evidence="3 4" key="1">
    <citation type="journal article" date="2012" name="Genome Biol.">
        <title>Sequencing three crocodilian genomes to illuminate the evolution of archosaurs and amniotes.</title>
        <authorList>
            <person name="St John J.A."/>
            <person name="Braun E.L."/>
            <person name="Isberg S.R."/>
            <person name="Miles L.G."/>
            <person name="Chong A.Y."/>
            <person name="Gongora J."/>
            <person name="Dalzell P."/>
            <person name="Moran C."/>
            <person name="Bed'hom B."/>
            <person name="Abzhanov A."/>
            <person name="Burgess S.C."/>
            <person name="Cooksey A.M."/>
            <person name="Castoe T.A."/>
            <person name="Crawford N.G."/>
            <person name="Densmore L.D."/>
            <person name="Drew J.C."/>
            <person name="Edwards S.V."/>
            <person name="Faircloth B.C."/>
            <person name="Fujita M.K."/>
            <person name="Greenwold M.J."/>
            <person name="Hoffmann F.G."/>
            <person name="Howard J.M."/>
            <person name="Iguchi T."/>
            <person name="Janes D.E."/>
            <person name="Khan S.Y."/>
            <person name="Kohno S."/>
            <person name="de Koning A.J."/>
            <person name="Lance S.L."/>
            <person name="McCarthy F.M."/>
            <person name="McCormack J.E."/>
            <person name="Merchant M.E."/>
            <person name="Peterson D.G."/>
            <person name="Pollock D.D."/>
            <person name="Pourmand N."/>
            <person name="Raney B.J."/>
            <person name="Roessler K.A."/>
            <person name="Sanford J.R."/>
            <person name="Sawyer R.H."/>
            <person name="Schmidt C.J."/>
            <person name="Triplett E.W."/>
            <person name="Tuberville T.D."/>
            <person name="Venegas-Anaya M."/>
            <person name="Howard J.T."/>
            <person name="Jarvis E.D."/>
            <person name="Guillette L.J.Jr."/>
            <person name="Glenn T.C."/>
            <person name="Green R.E."/>
            <person name="Ray D.A."/>
        </authorList>
    </citation>
    <scope>NUCLEOTIDE SEQUENCE [LARGE SCALE GENOMIC DNA]</scope>
    <source>
        <strain evidence="3">KSC_2009_1</strain>
    </source>
</reference>
<dbReference type="Proteomes" id="UP000050525">
    <property type="component" value="Unassembled WGS sequence"/>
</dbReference>
<evidence type="ECO:0000313" key="3">
    <source>
        <dbReference type="EMBL" id="KYO46572.1"/>
    </source>
</evidence>
<accession>A0A151PBZ7</accession>
<dbReference type="GO" id="GO:0000725">
    <property type="term" value="P:recombinational repair"/>
    <property type="evidence" value="ECO:0007669"/>
    <property type="project" value="InterPro"/>
</dbReference>
<comment type="caution">
    <text evidence="3">The sequence shown here is derived from an EMBL/GenBank/DDBJ whole genome shotgun (WGS) entry which is preliminary data.</text>
</comment>
<dbReference type="AlphaFoldDB" id="A0A151PBZ7"/>
<feature type="region of interest" description="Disordered" evidence="1">
    <location>
        <begin position="46"/>
        <end position="70"/>
    </location>
</feature>
<dbReference type="InterPro" id="IPR028045">
    <property type="entry name" value="HROB"/>
</dbReference>
<name>A0A151PBZ7_ALLMI</name>
<dbReference type="PANTHER" id="PTHR14523">
    <property type="entry name" value="UNCHARACTERIZED PROTEIN C17ORF53 HOMOLOG"/>
    <property type="match status" value="1"/>
</dbReference>
<protein>
    <recommendedName>
        <fullName evidence="2">Homologous recombination OB-fold protein OB-fold domain-containing protein</fullName>
    </recommendedName>
</protein>
<feature type="region of interest" description="Disordered" evidence="1">
    <location>
        <begin position="244"/>
        <end position="300"/>
    </location>
</feature>